<dbReference type="Proteomes" id="UP000190648">
    <property type="component" value="Unassembled WGS sequence"/>
</dbReference>
<dbReference type="AlphaFoldDB" id="A0A1V4KN91"/>
<organism evidence="1 2">
    <name type="scientific">Patagioenas fasciata monilis</name>
    <dbReference type="NCBI Taxonomy" id="372326"/>
    <lineage>
        <taxon>Eukaryota</taxon>
        <taxon>Metazoa</taxon>
        <taxon>Chordata</taxon>
        <taxon>Craniata</taxon>
        <taxon>Vertebrata</taxon>
        <taxon>Euteleostomi</taxon>
        <taxon>Archelosauria</taxon>
        <taxon>Archosauria</taxon>
        <taxon>Dinosauria</taxon>
        <taxon>Saurischia</taxon>
        <taxon>Theropoda</taxon>
        <taxon>Coelurosauria</taxon>
        <taxon>Aves</taxon>
        <taxon>Neognathae</taxon>
        <taxon>Neoaves</taxon>
        <taxon>Columbimorphae</taxon>
        <taxon>Columbiformes</taxon>
        <taxon>Columbidae</taxon>
        <taxon>Patagioenas</taxon>
    </lineage>
</organism>
<evidence type="ECO:0000313" key="2">
    <source>
        <dbReference type="Proteomes" id="UP000190648"/>
    </source>
</evidence>
<sequence>MWSNQVPVRCLGMGNQPLHTRHRRCPSPSSSCQSCSFRKDKHLHDILFHNKPFPEGAGRERVGLLRLYHNLPRLVLRRSERELDGMKIERVVWGVTNSSNGDFIFRAPIKLSKPGELREEYESQLRKVRYSA</sequence>
<accession>A0A1V4KN91</accession>
<gene>
    <name evidence="1" type="ORF">AV530_007029</name>
</gene>
<name>A0A1V4KN91_PATFA</name>
<evidence type="ECO:0000313" key="1">
    <source>
        <dbReference type="EMBL" id="OPJ85871.1"/>
    </source>
</evidence>
<reference evidence="1 2" key="1">
    <citation type="submission" date="2016-02" db="EMBL/GenBank/DDBJ databases">
        <title>Band-tailed pigeon sequencing and assembly.</title>
        <authorList>
            <person name="Soares A.E."/>
            <person name="Novak B.J."/>
            <person name="Rice E.S."/>
            <person name="O'Connell B."/>
            <person name="Chang D."/>
            <person name="Weber S."/>
            <person name="Shapiro B."/>
        </authorList>
    </citation>
    <scope>NUCLEOTIDE SEQUENCE [LARGE SCALE GENOMIC DNA]</scope>
    <source>
        <strain evidence="1">BTP2013</strain>
        <tissue evidence="1">Blood</tissue>
    </source>
</reference>
<dbReference type="EMBL" id="LSYS01002605">
    <property type="protein sequence ID" value="OPJ85871.1"/>
    <property type="molecule type" value="Genomic_DNA"/>
</dbReference>
<proteinExistence type="predicted"/>
<protein>
    <submittedName>
        <fullName evidence="1">Uncharacterized protein</fullName>
    </submittedName>
</protein>
<keyword evidence="2" id="KW-1185">Reference proteome</keyword>
<comment type="caution">
    <text evidence="1">The sequence shown here is derived from an EMBL/GenBank/DDBJ whole genome shotgun (WGS) entry which is preliminary data.</text>
</comment>